<evidence type="ECO:0000313" key="2">
    <source>
        <dbReference type="EMBL" id="KAK7355333.1"/>
    </source>
</evidence>
<organism evidence="2 3">
    <name type="scientific">Phaseolus coccineus</name>
    <name type="common">Scarlet runner bean</name>
    <name type="synonym">Phaseolus multiflorus</name>
    <dbReference type="NCBI Taxonomy" id="3886"/>
    <lineage>
        <taxon>Eukaryota</taxon>
        <taxon>Viridiplantae</taxon>
        <taxon>Streptophyta</taxon>
        <taxon>Embryophyta</taxon>
        <taxon>Tracheophyta</taxon>
        <taxon>Spermatophyta</taxon>
        <taxon>Magnoliopsida</taxon>
        <taxon>eudicotyledons</taxon>
        <taxon>Gunneridae</taxon>
        <taxon>Pentapetalae</taxon>
        <taxon>rosids</taxon>
        <taxon>fabids</taxon>
        <taxon>Fabales</taxon>
        <taxon>Fabaceae</taxon>
        <taxon>Papilionoideae</taxon>
        <taxon>50 kb inversion clade</taxon>
        <taxon>NPAAA clade</taxon>
        <taxon>indigoferoid/millettioid clade</taxon>
        <taxon>Phaseoleae</taxon>
        <taxon>Phaseolus</taxon>
    </lineage>
</organism>
<proteinExistence type="predicted"/>
<keyword evidence="3" id="KW-1185">Reference proteome</keyword>
<sequence length="161" mass="17735">MFCLVHQLHLQVQNATEECLQLYMNKEEAAQQLSNQLNIEPCFTNLANTSFDDSHNLQLLSQQPNIKSDVSRKNRHVSSQPTFNFDESHNNLGALSQPNCNVGLTEVASVTSHNPAVPYFCTAEQNQAGLMSTDVFNNDGMSLQTTMHGGVNEVSAHSNGN</sequence>
<dbReference type="InterPro" id="IPR006476">
    <property type="entry name" value="CHP01589_pln"/>
</dbReference>
<dbReference type="AlphaFoldDB" id="A0AAN9MNC6"/>
<name>A0AAN9MNC6_PHACN</name>
<evidence type="ECO:0000256" key="1">
    <source>
        <dbReference type="SAM" id="MobiDB-lite"/>
    </source>
</evidence>
<protein>
    <submittedName>
        <fullName evidence="2">Uncharacterized protein</fullName>
    </submittedName>
</protein>
<reference evidence="2 3" key="1">
    <citation type="submission" date="2024-01" db="EMBL/GenBank/DDBJ databases">
        <title>The genomes of 5 underutilized Papilionoideae crops provide insights into root nodulation and disease resistanc.</title>
        <authorList>
            <person name="Jiang F."/>
        </authorList>
    </citation>
    <scope>NUCLEOTIDE SEQUENCE [LARGE SCALE GENOMIC DNA]</scope>
    <source>
        <strain evidence="2">JINMINGXINNONG_FW02</strain>
        <tissue evidence="2">Leaves</tissue>
    </source>
</reference>
<dbReference type="Pfam" id="PF09713">
    <property type="entry name" value="A_thal_3526"/>
    <property type="match status" value="1"/>
</dbReference>
<feature type="compositionally biased region" description="Polar residues" evidence="1">
    <location>
        <begin position="77"/>
        <end position="90"/>
    </location>
</feature>
<gene>
    <name evidence="2" type="ORF">VNO80_14588</name>
</gene>
<dbReference type="EMBL" id="JAYMYR010000006">
    <property type="protein sequence ID" value="KAK7355333.1"/>
    <property type="molecule type" value="Genomic_DNA"/>
</dbReference>
<comment type="caution">
    <text evidence="2">The sequence shown here is derived from an EMBL/GenBank/DDBJ whole genome shotgun (WGS) entry which is preliminary data.</text>
</comment>
<evidence type="ECO:0000313" key="3">
    <source>
        <dbReference type="Proteomes" id="UP001374584"/>
    </source>
</evidence>
<accession>A0AAN9MNC6</accession>
<dbReference type="Proteomes" id="UP001374584">
    <property type="component" value="Unassembled WGS sequence"/>
</dbReference>
<feature type="region of interest" description="Disordered" evidence="1">
    <location>
        <begin position="67"/>
        <end position="90"/>
    </location>
</feature>